<dbReference type="GO" id="GO:0022625">
    <property type="term" value="C:cytosolic large ribosomal subunit"/>
    <property type="evidence" value="ECO:0007669"/>
    <property type="project" value="TreeGrafter"/>
</dbReference>
<feature type="region of interest" description="Disordered" evidence="6">
    <location>
        <begin position="1"/>
        <end position="23"/>
    </location>
</feature>
<evidence type="ECO:0000313" key="8">
    <source>
        <dbReference type="Proteomes" id="UP000824261"/>
    </source>
</evidence>
<dbReference type="EMBL" id="DVGB01000106">
    <property type="protein sequence ID" value="HIR02312.1"/>
    <property type="molecule type" value="Genomic_DNA"/>
</dbReference>
<name>A0A9D1D569_9ACTN</name>
<protein>
    <recommendedName>
        <fullName evidence="4 5">Large ribosomal subunit protein bL27</fullName>
    </recommendedName>
</protein>
<dbReference type="SUPFAM" id="SSF110324">
    <property type="entry name" value="Ribosomal L27 protein-like"/>
    <property type="match status" value="1"/>
</dbReference>
<dbReference type="GO" id="GO:0003735">
    <property type="term" value="F:structural constituent of ribosome"/>
    <property type="evidence" value="ECO:0007669"/>
    <property type="project" value="InterPro"/>
</dbReference>
<dbReference type="AlphaFoldDB" id="A0A9D1D569"/>
<dbReference type="NCBIfam" id="TIGR00062">
    <property type="entry name" value="L27"/>
    <property type="match status" value="1"/>
</dbReference>
<reference evidence="7" key="2">
    <citation type="journal article" date="2021" name="PeerJ">
        <title>Extensive microbial diversity within the chicken gut microbiome revealed by metagenomics and culture.</title>
        <authorList>
            <person name="Gilroy R."/>
            <person name="Ravi A."/>
            <person name="Getino M."/>
            <person name="Pursley I."/>
            <person name="Horton D.L."/>
            <person name="Alikhan N.F."/>
            <person name="Baker D."/>
            <person name="Gharbi K."/>
            <person name="Hall N."/>
            <person name="Watson M."/>
            <person name="Adriaenssens E.M."/>
            <person name="Foster-Nyarko E."/>
            <person name="Jarju S."/>
            <person name="Secka A."/>
            <person name="Antonio M."/>
            <person name="Oren A."/>
            <person name="Chaudhuri R.R."/>
            <person name="La Ragione R."/>
            <person name="Hildebrand F."/>
            <person name="Pallen M.J."/>
        </authorList>
    </citation>
    <scope>NUCLEOTIDE SEQUENCE</scope>
    <source>
        <strain evidence="7">ChiGjej1B1-2707</strain>
    </source>
</reference>
<dbReference type="PANTHER" id="PTHR15893:SF0">
    <property type="entry name" value="LARGE RIBOSOMAL SUBUNIT PROTEIN BL27M"/>
    <property type="match status" value="1"/>
</dbReference>
<evidence type="ECO:0000313" key="7">
    <source>
        <dbReference type="EMBL" id="HIR02312.1"/>
    </source>
</evidence>
<dbReference type="PROSITE" id="PS00831">
    <property type="entry name" value="RIBOSOMAL_L27"/>
    <property type="match status" value="1"/>
</dbReference>
<dbReference type="FunFam" id="2.40.50.100:FF:000020">
    <property type="entry name" value="50S ribosomal protein L27"/>
    <property type="match status" value="1"/>
</dbReference>
<organism evidence="7 8">
    <name type="scientific">Candidatus Aveggerthella stercoripullorum</name>
    <dbReference type="NCBI Taxonomy" id="2840688"/>
    <lineage>
        <taxon>Bacteria</taxon>
        <taxon>Bacillati</taxon>
        <taxon>Actinomycetota</taxon>
        <taxon>Coriobacteriia</taxon>
        <taxon>Eggerthellales</taxon>
        <taxon>Eggerthellaceae</taxon>
        <taxon>Eggerthellaceae incertae sedis</taxon>
        <taxon>Candidatus Aveggerthella</taxon>
    </lineage>
</organism>
<sequence length="90" mass="9966">MAHKKGLGSSRNGRDSHAQRLGVKKYGGEQVIAGNIIVRQRGTHFHPGQNVGRGKDDTLFALCDGTVEFVKSTRRTKGVRRYVHVRPLEA</sequence>
<comment type="caution">
    <text evidence="7">The sequence shown here is derived from an EMBL/GenBank/DDBJ whole genome shotgun (WGS) entry which is preliminary data.</text>
</comment>
<evidence type="ECO:0000256" key="4">
    <source>
        <dbReference type="ARBA" id="ARBA00035175"/>
    </source>
</evidence>
<proteinExistence type="inferred from homology"/>
<reference evidence="7" key="1">
    <citation type="submission" date="2020-10" db="EMBL/GenBank/DDBJ databases">
        <authorList>
            <person name="Gilroy R."/>
        </authorList>
    </citation>
    <scope>NUCLEOTIDE SEQUENCE</scope>
    <source>
        <strain evidence="7">ChiGjej1B1-2707</strain>
    </source>
</reference>
<accession>A0A9D1D569</accession>
<dbReference type="InterPro" id="IPR018261">
    <property type="entry name" value="Ribosomal_bL27_CS"/>
</dbReference>
<keyword evidence="2 5" id="KW-0689">Ribosomal protein</keyword>
<evidence type="ECO:0000256" key="3">
    <source>
        <dbReference type="ARBA" id="ARBA00023274"/>
    </source>
</evidence>
<evidence type="ECO:0000256" key="6">
    <source>
        <dbReference type="SAM" id="MobiDB-lite"/>
    </source>
</evidence>
<dbReference type="PANTHER" id="PTHR15893">
    <property type="entry name" value="RIBOSOMAL PROTEIN L27"/>
    <property type="match status" value="1"/>
</dbReference>
<dbReference type="PRINTS" id="PR00063">
    <property type="entry name" value="RIBOSOMALL27"/>
</dbReference>
<dbReference type="InterPro" id="IPR001684">
    <property type="entry name" value="Ribosomal_bL27"/>
</dbReference>
<evidence type="ECO:0000256" key="2">
    <source>
        <dbReference type="ARBA" id="ARBA00022980"/>
    </source>
</evidence>
<keyword evidence="3 5" id="KW-0687">Ribonucleoprotein</keyword>
<evidence type="ECO:0000256" key="1">
    <source>
        <dbReference type="ARBA" id="ARBA00010797"/>
    </source>
</evidence>
<dbReference type="Proteomes" id="UP000824261">
    <property type="component" value="Unassembled WGS sequence"/>
</dbReference>
<comment type="similarity">
    <text evidence="1 5">Belongs to the bacterial ribosomal protein bL27 family.</text>
</comment>
<gene>
    <name evidence="5 7" type="primary">rpmA</name>
    <name evidence="7" type="ORF">IAA69_08655</name>
</gene>
<dbReference type="GO" id="GO:0006412">
    <property type="term" value="P:translation"/>
    <property type="evidence" value="ECO:0007669"/>
    <property type="project" value="UniProtKB-UniRule"/>
</dbReference>
<dbReference type="Gene3D" id="2.40.50.100">
    <property type="match status" value="1"/>
</dbReference>
<evidence type="ECO:0000256" key="5">
    <source>
        <dbReference type="HAMAP-Rule" id="MF_00539"/>
    </source>
</evidence>
<dbReference type="Pfam" id="PF01016">
    <property type="entry name" value="Ribosomal_L27"/>
    <property type="match status" value="1"/>
</dbReference>
<dbReference type="HAMAP" id="MF_00539">
    <property type="entry name" value="Ribosomal_bL27"/>
    <property type="match status" value="1"/>
</dbReference>